<name>A0ACC2TJZ9_9FUNG</name>
<dbReference type="Proteomes" id="UP001165960">
    <property type="component" value="Unassembled WGS sequence"/>
</dbReference>
<comment type="caution">
    <text evidence="1">The sequence shown here is derived from an EMBL/GenBank/DDBJ whole genome shotgun (WGS) entry which is preliminary data.</text>
</comment>
<organism evidence="1 2">
    <name type="scientific">Entomophthora muscae</name>
    <dbReference type="NCBI Taxonomy" id="34485"/>
    <lineage>
        <taxon>Eukaryota</taxon>
        <taxon>Fungi</taxon>
        <taxon>Fungi incertae sedis</taxon>
        <taxon>Zoopagomycota</taxon>
        <taxon>Entomophthoromycotina</taxon>
        <taxon>Entomophthoromycetes</taxon>
        <taxon>Entomophthorales</taxon>
        <taxon>Entomophthoraceae</taxon>
        <taxon>Entomophthora</taxon>
    </lineage>
</organism>
<evidence type="ECO:0000313" key="1">
    <source>
        <dbReference type="EMBL" id="KAJ9074802.1"/>
    </source>
</evidence>
<protein>
    <submittedName>
        <fullName evidence="1">Uncharacterized protein</fullName>
    </submittedName>
</protein>
<dbReference type="EMBL" id="QTSX02002846">
    <property type="protein sequence ID" value="KAJ9074802.1"/>
    <property type="molecule type" value="Genomic_DNA"/>
</dbReference>
<evidence type="ECO:0000313" key="2">
    <source>
        <dbReference type="Proteomes" id="UP001165960"/>
    </source>
</evidence>
<accession>A0ACC2TJZ9</accession>
<gene>
    <name evidence="1" type="ORF">DSO57_1002649</name>
</gene>
<reference evidence="1" key="1">
    <citation type="submission" date="2022-04" db="EMBL/GenBank/DDBJ databases">
        <title>Genome of the entomopathogenic fungus Entomophthora muscae.</title>
        <authorList>
            <person name="Elya C."/>
            <person name="Lovett B.R."/>
            <person name="Lee E."/>
            <person name="Macias A.M."/>
            <person name="Hajek A.E."/>
            <person name="De Bivort B.L."/>
            <person name="Kasson M.T."/>
            <person name="De Fine Licht H.H."/>
            <person name="Stajich J.E."/>
        </authorList>
    </citation>
    <scope>NUCLEOTIDE SEQUENCE</scope>
    <source>
        <strain evidence="1">Berkeley</strain>
    </source>
</reference>
<proteinExistence type="predicted"/>
<sequence>MKSFLTLALVSLAASANLASTNAGDANAPAAPTNVEAPTVPEVSTANTKEEDVKVEDASVAVTNTAEAKVAGEATEINNPSSPLELLMPHCSETTKLITFDYGPIEDLQKCEGQKCLWDDDVIQKCKAASKNAPIYAGIKMARNSKPKNLHILFPTTPDAGKAAYDGVHVDATEVDGFLLIFKIRGITQKKIALTITEKQWYLWSVREEIDDLTSLTHLYFRCNDSETFGKELKANRPKLPVTVLVSSREEADKVRAKLPWVASFSLIPQVPATAATS</sequence>
<keyword evidence="2" id="KW-1185">Reference proteome</keyword>